<evidence type="ECO:0008006" key="3">
    <source>
        <dbReference type="Google" id="ProtNLM"/>
    </source>
</evidence>
<dbReference type="InterPro" id="IPR010261">
    <property type="entry name" value="Tir_chaperone"/>
</dbReference>
<evidence type="ECO:0000313" key="2">
    <source>
        <dbReference type="Proteomes" id="UP000254573"/>
    </source>
</evidence>
<dbReference type="AlphaFoldDB" id="A0A378YV10"/>
<reference evidence="1 2" key="1">
    <citation type="submission" date="2018-06" db="EMBL/GenBank/DDBJ databases">
        <authorList>
            <consortium name="Pathogen Informatics"/>
            <person name="Doyle S."/>
        </authorList>
    </citation>
    <scope>NUCLEOTIDE SEQUENCE [LARGE SCALE GENOMIC DNA]</scope>
    <source>
        <strain evidence="1 2">NCTC13160</strain>
    </source>
</reference>
<evidence type="ECO:0000313" key="1">
    <source>
        <dbReference type="EMBL" id="SUA80613.1"/>
    </source>
</evidence>
<dbReference type="GO" id="GO:0030254">
    <property type="term" value="P:protein secretion by the type III secretion system"/>
    <property type="evidence" value="ECO:0007669"/>
    <property type="project" value="InterPro"/>
</dbReference>
<dbReference type="Proteomes" id="UP000254573">
    <property type="component" value="Unassembled WGS sequence"/>
</dbReference>
<dbReference type="EMBL" id="UGSG01000001">
    <property type="protein sequence ID" value="SUA80613.1"/>
    <property type="molecule type" value="Genomic_DNA"/>
</dbReference>
<dbReference type="Gene3D" id="3.30.1460.10">
    <property type="match status" value="1"/>
</dbReference>
<dbReference type="CDD" id="cd17020">
    <property type="entry name" value="T3SC_IA_ShcM-like"/>
    <property type="match status" value="1"/>
</dbReference>
<protein>
    <recommendedName>
        <fullName evidence="3">Tir chaperone protein (CesT)</fullName>
    </recommendedName>
</protein>
<dbReference type="SUPFAM" id="SSF69635">
    <property type="entry name" value="Type III secretory system chaperone-like"/>
    <property type="match status" value="1"/>
</dbReference>
<organism evidence="1 2">
    <name type="scientific">Pandoraea pnomenusa</name>
    <dbReference type="NCBI Taxonomy" id="93220"/>
    <lineage>
        <taxon>Bacteria</taxon>
        <taxon>Pseudomonadati</taxon>
        <taxon>Pseudomonadota</taxon>
        <taxon>Betaproteobacteria</taxon>
        <taxon>Burkholderiales</taxon>
        <taxon>Burkholderiaceae</taxon>
        <taxon>Pandoraea</taxon>
    </lineage>
</organism>
<gene>
    <name evidence="1" type="ORF">NCTC13160_03837</name>
</gene>
<dbReference type="Pfam" id="PF05932">
    <property type="entry name" value="CesT"/>
    <property type="match status" value="1"/>
</dbReference>
<sequence>MSTSHYTRVVEAFCTCIGRSESFPTLLKSGEIVVDGVAFSISQANVGEMESAVIICDFGDIPEHAQAIVHREMLESNAYLFHGPGAPCFAMSPETGRAIFMLHMVLEEATGESLRDCLSYFAAVASEWQSRDWQTEAADRLRMRVMLNEMVRGV</sequence>
<accession>A0A378YV10</accession>
<proteinExistence type="predicted"/>
<name>A0A378YV10_9BURK</name>